<gene>
    <name evidence="1" type="ORF">CUJ84_pRLN3000081</name>
</gene>
<accession>A0A2K9ZG79</accession>
<dbReference type="EMBL" id="CP025015">
    <property type="protein sequence ID" value="AUW47219.1"/>
    <property type="molecule type" value="Genomic_DNA"/>
</dbReference>
<organism evidence="1 2">
    <name type="scientific">Rhizobium leguminosarum</name>
    <dbReference type="NCBI Taxonomy" id="384"/>
    <lineage>
        <taxon>Bacteria</taxon>
        <taxon>Pseudomonadati</taxon>
        <taxon>Pseudomonadota</taxon>
        <taxon>Alphaproteobacteria</taxon>
        <taxon>Hyphomicrobiales</taxon>
        <taxon>Rhizobiaceae</taxon>
        <taxon>Rhizobium/Agrobacterium group</taxon>
        <taxon>Rhizobium</taxon>
    </lineage>
</organism>
<evidence type="ECO:0000313" key="1">
    <source>
        <dbReference type="EMBL" id="AUW47219.1"/>
    </source>
</evidence>
<dbReference type="AlphaFoldDB" id="A0A2K9ZG79"/>
<proteinExistence type="predicted"/>
<evidence type="ECO:0000313" key="2">
    <source>
        <dbReference type="Proteomes" id="UP000238523"/>
    </source>
</evidence>
<sequence>MPNMKIYVDRSLPEQSHLKIEAALVPLSKLLCERLDVNIDACQFAVIPVYAMANLPAVNLELFLLPKAERTRQKLMDLAREIQQLVGDAAITQVAVRISQLDPATFIALK</sequence>
<keyword evidence="1" id="KW-0614">Plasmid</keyword>
<reference evidence="1 2" key="1">
    <citation type="submission" date="2017-11" db="EMBL/GenBank/DDBJ databases">
        <title>Complete genome of Rhizobium leguminosarum Norway, an ineffective micro-symbiont.</title>
        <authorList>
            <person name="Hoffrichter A."/>
            <person name="Liang J."/>
            <person name="Brachmann A."/>
            <person name="Marin M."/>
        </authorList>
    </citation>
    <scope>NUCLEOTIDE SEQUENCE [LARGE SCALE GENOMIC DNA]</scope>
    <source>
        <strain evidence="1 2">Norway</strain>
        <plasmid evidence="2">Plasmid prln3</plasmid>
    </source>
</reference>
<protein>
    <submittedName>
        <fullName evidence="1">Uncharacterized protein</fullName>
    </submittedName>
</protein>
<dbReference type="Proteomes" id="UP000238523">
    <property type="component" value="Plasmid pRLN3"/>
</dbReference>
<dbReference type="RefSeq" id="WP_245457644.1">
    <property type="nucleotide sequence ID" value="NZ_CP025015.1"/>
</dbReference>
<geneLocation type="plasmid" evidence="2">
    <name>prln3</name>
</geneLocation>
<name>A0A2K9ZG79_RHILE</name>